<evidence type="ECO:0000313" key="1">
    <source>
        <dbReference type="EMBL" id="MDM4015279.1"/>
    </source>
</evidence>
<proteinExistence type="predicted"/>
<keyword evidence="2" id="KW-1185">Reference proteome</keyword>
<comment type="caution">
    <text evidence="1">The sequence shown here is derived from an EMBL/GenBank/DDBJ whole genome shotgun (WGS) entry which is preliminary data.</text>
</comment>
<dbReference type="RefSeq" id="WP_289162753.1">
    <property type="nucleotide sequence ID" value="NZ_JASZZN010000004.1"/>
</dbReference>
<sequence>MTLSIERAWNDVAFTDGVSSGDDELELKFLIRGDDDEDETDLLPFVQNPANIPNGYLGLAKQNVHVDRYEDTDEYWLAVASYAASNVSWTRPKLEVNDVRWWVKGGGGQTVKKKFARRLVSESLPTGATHPTLAGSPLETAMGIDYQDGEPLINGLDVRVGSTQIGVQTVWSHSQAVTDGRVVKVAEYANHGAVNKIAWQGFAAGTLSIEEFEAQYRSGEDPDWDISFTFSFEPNLTNIDAGNGITVPSKKGHQYFDTFYMAGEVSGVVLPVLKRVAVLEDHPEINYAAELLV</sequence>
<name>A0ABT7PFK5_9BACT</name>
<dbReference type="EMBL" id="JASZZN010000004">
    <property type="protein sequence ID" value="MDM4015279.1"/>
    <property type="molecule type" value="Genomic_DNA"/>
</dbReference>
<accession>A0ABT7PFK5</accession>
<evidence type="ECO:0000313" key="2">
    <source>
        <dbReference type="Proteomes" id="UP001239462"/>
    </source>
</evidence>
<reference evidence="1 2" key="1">
    <citation type="submission" date="2023-06" db="EMBL/GenBank/DDBJ databases">
        <title>Roseiconus lacunae JC819 isolated from Gulf of Mannar region, Tamil Nadu.</title>
        <authorList>
            <person name="Pk S."/>
            <person name="Ch S."/>
            <person name="Ch V.R."/>
        </authorList>
    </citation>
    <scope>NUCLEOTIDE SEQUENCE [LARGE SCALE GENOMIC DNA]</scope>
    <source>
        <strain evidence="1 2">JC819</strain>
    </source>
</reference>
<dbReference type="Proteomes" id="UP001239462">
    <property type="component" value="Unassembled WGS sequence"/>
</dbReference>
<gene>
    <name evidence="1" type="ORF">QTN89_07565</name>
</gene>
<organism evidence="1 2">
    <name type="scientific">Roseiconus lacunae</name>
    <dbReference type="NCBI Taxonomy" id="2605694"/>
    <lineage>
        <taxon>Bacteria</taxon>
        <taxon>Pseudomonadati</taxon>
        <taxon>Planctomycetota</taxon>
        <taxon>Planctomycetia</taxon>
        <taxon>Pirellulales</taxon>
        <taxon>Pirellulaceae</taxon>
        <taxon>Roseiconus</taxon>
    </lineage>
</organism>
<protein>
    <submittedName>
        <fullName evidence="1">Uncharacterized protein</fullName>
    </submittedName>
</protein>